<dbReference type="Proteomes" id="UP000202259">
    <property type="component" value="Chromosome"/>
</dbReference>
<proteinExistence type="predicted"/>
<dbReference type="EMBL" id="CP020465">
    <property type="protein sequence ID" value="ASP48593.1"/>
    <property type="molecule type" value="Genomic_DNA"/>
</dbReference>
<dbReference type="OrthoDB" id="307608at2"/>
<reference evidence="1 2" key="1">
    <citation type="submission" date="2017-08" db="EMBL/GenBank/DDBJ databases">
        <title>Complete genome of Colwellia sp. NB097-1, a psychrophile bacterium ioslated from Bering Sea.</title>
        <authorList>
            <person name="Chen X."/>
        </authorList>
    </citation>
    <scope>NUCLEOTIDE SEQUENCE [LARGE SCALE GENOMIC DNA]</scope>
    <source>
        <strain evidence="1 2">NB097-1</strain>
    </source>
</reference>
<dbReference type="AlphaFoldDB" id="A0A222GAC9"/>
<name>A0A222GAC9_9GAMM</name>
<organism evidence="1 2">
    <name type="scientific">Cognaticolwellia beringensis</name>
    <dbReference type="NCBI Taxonomy" id="1967665"/>
    <lineage>
        <taxon>Bacteria</taxon>
        <taxon>Pseudomonadati</taxon>
        <taxon>Pseudomonadota</taxon>
        <taxon>Gammaproteobacteria</taxon>
        <taxon>Alteromonadales</taxon>
        <taxon>Colwelliaceae</taxon>
        <taxon>Cognaticolwellia</taxon>
    </lineage>
</organism>
<dbReference type="RefSeq" id="WP_081152073.1">
    <property type="nucleotide sequence ID" value="NZ_CP020465.1"/>
</dbReference>
<evidence type="ECO:0000313" key="2">
    <source>
        <dbReference type="Proteomes" id="UP000202259"/>
    </source>
</evidence>
<sequence length="145" mass="16493">MKLDIDYISSLLNAFIEADSAHIDYNYWISSGVQVESLDNPGKFDEKFIFHAQLLLENSLISNRNFESRTLKDIGISFSKNSDVVISVPIRLTQKGHDFCSALRNKEVLTKLKSELKDAPFKVLFDGSQKLIQHFAKKKLDDLLA</sequence>
<evidence type="ECO:0000313" key="1">
    <source>
        <dbReference type="EMBL" id="ASP48593.1"/>
    </source>
</evidence>
<gene>
    <name evidence="1" type="ORF">B5D82_12920</name>
</gene>
<accession>A0A222GAC9</accession>
<keyword evidence="2" id="KW-1185">Reference proteome</keyword>
<protein>
    <submittedName>
        <fullName evidence="1">DUF2513 domain-containing protein</fullName>
    </submittedName>
</protein>
<dbReference type="KEGG" id="cber:B5D82_12920"/>